<dbReference type="EMBL" id="LSSL01001638">
    <property type="protein sequence ID" value="OLY82337.1"/>
    <property type="molecule type" value="Genomic_DNA"/>
</dbReference>
<reference evidence="2 3" key="1">
    <citation type="journal article" date="2016" name="Mol. Biol. Evol.">
        <title>Genome-Wide Survey of Gut Fungi (Harpellales) Reveals the First Horizontally Transferred Ubiquitin Gene from a Mosquito Host.</title>
        <authorList>
            <person name="Wang Y."/>
            <person name="White M.M."/>
            <person name="Kvist S."/>
            <person name="Moncalvo J.M."/>
        </authorList>
    </citation>
    <scope>NUCLEOTIDE SEQUENCE [LARGE SCALE GENOMIC DNA]</scope>
    <source>
        <strain evidence="2 3">ALG-7-W6</strain>
    </source>
</reference>
<keyword evidence="3" id="KW-1185">Reference proteome</keyword>
<dbReference type="Proteomes" id="UP000187455">
    <property type="component" value="Unassembled WGS sequence"/>
</dbReference>
<dbReference type="PANTHER" id="PTHR47941">
    <property type="entry name" value="PENTATRICOPEPTIDE REPEAT-CONTAINING PROTEIN 3, MITOCHONDRIAL"/>
    <property type="match status" value="1"/>
</dbReference>
<dbReference type="InterPro" id="IPR011990">
    <property type="entry name" value="TPR-like_helical_dom_sf"/>
</dbReference>
<evidence type="ECO:0008006" key="4">
    <source>
        <dbReference type="Google" id="ProtNLM"/>
    </source>
</evidence>
<gene>
    <name evidence="2" type="ORF">AYI68_g3545</name>
</gene>
<organism evidence="2 3">
    <name type="scientific">Smittium mucronatum</name>
    <dbReference type="NCBI Taxonomy" id="133383"/>
    <lineage>
        <taxon>Eukaryota</taxon>
        <taxon>Fungi</taxon>
        <taxon>Fungi incertae sedis</taxon>
        <taxon>Zoopagomycota</taxon>
        <taxon>Kickxellomycotina</taxon>
        <taxon>Harpellomycetes</taxon>
        <taxon>Harpellales</taxon>
        <taxon>Legeriomycetaceae</taxon>
        <taxon>Smittium</taxon>
    </lineage>
</organism>
<proteinExistence type="predicted"/>
<protein>
    <recommendedName>
        <fullName evidence="4">Pentatricopeptide repeat-containing protein</fullName>
    </recommendedName>
</protein>
<evidence type="ECO:0000313" key="2">
    <source>
        <dbReference type="EMBL" id="OLY82337.1"/>
    </source>
</evidence>
<sequence>MDTLENFNNNFNGYPDEVNQDKSLFSLPLKFNHKDLDSLRKSSIISNSIPPIDPIELFKRCLNSISMHDILLSFIYVGLYSSRNCSSLDFKNTNQDFSRNQSTPNNINQLSSVFKKTSNESTVPENLVISILLGYSMLETNNLLGCINVAKSINTHQIWNYLFKKYIKIHGVNDFTLEIIDSRISDIVDMRNPLKSDTKNTETSDSSNFLKFEKDFHFNAISIIINHAIKARDNFHKNSHLVSGDYIASKQEESLSKSPSDFENEKVIYLVNLATKIHFRIAPYLDHPSEYAINILIWSLIKLQNDLKSAFIVYEDVIKRNSWNKVLNRMSYAYALLADGSVNSRDFNSIIRLTKSMENRGVVPNTVYYSILIKGLLTYMIPSSNKNIGVEYPFDSHLLNDKVYDPDHMDRGYKGGDFFSIKLSPNPRMTEYSLLLFNIMKSRNLPRTPHIYLLLMWAYSKNNKSSYVQSLFDSLSKESIYWEKKRCLEIETFKKLSTNCAMNNINLDPVIDKEILSFILRNKTDLNEREHVRNLRISAEVKLSLSQYTILMYSYKRSRDFTGALNTWNDSCLYLNNFRDTFDNEARSNSMTNTDLEKYKKSLTHLARFFIWNKNLNEAYKFFILLNDSGISPNSSSWRLLIKKFSLELEKILISSSDPFLECDNLVDAISDRRNSIYIHTESSDEGKDFLRKDIVFKGENFHILQDRTRPMKPIPSNMDIKICQICYKLTHLYKIWRIKEIGEFSPSNGSDISSGPVHFGLKNKDLGTDDSHTLFGKNETRISIDDINTLTHDVMEFPIEPVPSLSFETTAKPHMSHQLSRLLISVDLLEPIKEEKKSGYYIISIKTLLSVARSYLWIGDLNNVIIVYLLAIKSKLNNNIYNTNHEHNSYNSDALYEKNELYMSQNRAEIVYDKKDYEYGLGDNRDSRTGDEFTNNFHGEAMHQEFVRGYGTNEIFNEIDEIIMYYLEQENNENKDKLAISDEDLPEYKHVKNSNQMDPDLEKHILEKAWEWVKF</sequence>
<evidence type="ECO:0000313" key="3">
    <source>
        <dbReference type="Proteomes" id="UP000187455"/>
    </source>
</evidence>
<dbReference type="OrthoDB" id="5648740at2759"/>
<evidence type="ECO:0000256" key="1">
    <source>
        <dbReference type="ARBA" id="ARBA00022737"/>
    </source>
</evidence>
<accession>A0A1R0GZP2</accession>
<keyword evidence="1" id="KW-0677">Repeat</keyword>
<dbReference type="AlphaFoldDB" id="A0A1R0GZP2"/>
<comment type="caution">
    <text evidence="2">The sequence shown here is derived from an EMBL/GenBank/DDBJ whole genome shotgun (WGS) entry which is preliminary data.</text>
</comment>
<dbReference type="Gene3D" id="1.25.40.10">
    <property type="entry name" value="Tetratricopeptide repeat domain"/>
    <property type="match status" value="2"/>
</dbReference>
<name>A0A1R0GZP2_9FUNG</name>